<dbReference type="GO" id="GO:0016301">
    <property type="term" value="F:kinase activity"/>
    <property type="evidence" value="ECO:0007669"/>
    <property type="project" value="UniProtKB-KW"/>
</dbReference>
<keyword evidence="4" id="KW-1185">Reference proteome</keyword>
<dbReference type="AlphaFoldDB" id="A0ABD5PDA5"/>
<evidence type="ECO:0000259" key="2">
    <source>
        <dbReference type="PROSITE" id="PS51096"/>
    </source>
</evidence>
<evidence type="ECO:0000313" key="3">
    <source>
        <dbReference type="EMBL" id="MFC4358632.1"/>
    </source>
</evidence>
<reference evidence="3 4" key="1">
    <citation type="journal article" date="2019" name="Int. J. Syst. Evol. Microbiol.">
        <title>The Global Catalogue of Microorganisms (GCM) 10K type strain sequencing project: providing services to taxonomists for standard genome sequencing and annotation.</title>
        <authorList>
            <consortium name="The Broad Institute Genomics Platform"/>
            <consortium name="The Broad Institute Genome Sequencing Center for Infectious Disease"/>
            <person name="Wu L."/>
            <person name="Ma J."/>
        </authorList>
    </citation>
    <scope>NUCLEOTIDE SEQUENCE [LARGE SCALE GENOMIC DNA]</scope>
    <source>
        <strain evidence="3 4">CGMCC 1.12553</strain>
    </source>
</reference>
<dbReference type="InterPro" id="IPR039643">
    <property type="entry name" value="DhaM"/>
</dbReference>
<name>A0ABD5PDA5_9EURY</name>
<accession>A0ABD5PDA5</accession>
<dbReference type="Proteomes" id="UP001595921">
    <property type="component" value="Unassembled WGS sequence"/>
</dbReference>
<dbReference type="InterPro" id="IPR036662">
    <property type="entry name" value="PTS_EIIA_man-typ_sf"/>
</dbReference>
<dbReference type="Gene3D" id="3.40.50.510">
    <property type="entry name" value="Phosphotransferase system, mannose-type IIA component"/>
    <property type="match status" value="1"/>
</dbReference>
<dbReference type="PANTHER" id="PTHR38594">
    <property type="entry name" value="PEP-DEPENDENT DIHYDROXYACETONE KINASE, PHOSPHORYL DONOR SUBUNIT DHAM"/>
    <property type="match status" value="1"/>
</dbReference>
<dbReference type="PANTHER" id="PTHR38594:SF1">
    <property type="entry name" value="PEP-DEPENDENT DIHYDROXYACETONE KINASE, PHOSPHORYL DONOR SUBUNIT DHAM"/>
    <property type="match status" value="1"/>
</dbReference>
<evidence type="ECO:0000256" key="1">
    <source>
        <dbReference type="ARBA" id="ARBA00022679"/>
    </source>
</evidence>
<comment type="caution">
    <text evidence="3">The sequence shown here is derived from an EMBL/GenBank/DDBJ whole genome shotgun (WGS) entry which is preliminary data.</text>
</comment>
<keyword evidence="1" id="KW-0808">Transferase</keyword>
<protein>
    <submittedName>
        <fullName evidence="3">PTS-dependent dihydroxyacetone kinase phosphotransferase subunit DhaM</fullName>
    </submittedName>
</protein>
<dbReference type="InterPro" id="IPR004701">
    <property type="entry name" value="PTS_EIIA_man-typ"/>
</dbReference>
<dbReference type="Pfam" id="PF03610">
    <property type="entry name" value="EIIA-man"/>
    <property type="match status" value="1"/>
</dbReference>
<dbReference type="SUPFAM" id="SSF53062">
    <property type="entry name" value="PTS system fructose IIA component-like"/>
    <property type="match status" value="1"/>
</dbReference>
<dbReference type="PROSITE" id="PS51096">
    <property type="entry name" value="PTS_EIIA_TYPE_4"/>
    <property type="match status" value="1"/>
</dbReference>
<sequence>MVGLVVVTHSAKVAEGVADTAAQMGGEGRVVPAGGDPDGGLGTDVDRIEAAIRESYEANVDADAESEADGVVVLVDLGSAVMSAETAADVVEVDGIEVAFADAPVVEGTVEAAVEATSPKATLDSVVERAEGAREYRKFG</sequence>
<dbReference type="RefSeq" id="WP_267623583.1">
    <property type="nucleotide sequence ID" value="NZ_JAODIW010000008.1"/>
</dbReference>
<proteinExistence type="predicted"/>
<feature type="domain" description="PTS EIIA type-4" evidence="2">
    <location>
        <begin position="1"/>
        <end position="140"/>
    </location>
</feature>
<keyword evidence="3" id="KW-0418">Kinase</keyword>
<dbReference type="EMBL" id="JBHSDS010000006">
    <property type="protein sequence ID" value="MFC4358632.1"/>
    <property type="molecule type" value="Genomic_DNA"/>
</dbReference>
<organism evidence="3 4">
    <name type="scientific">Halobium salinum</name>
    <dbReference type="NCBI Taxonomy" id="1364940"/>
    <lineage>
        <taxon>Archaea</taxon>
        <taxon>Methanobacteriati</taxon>
        <taxon>Methanobacteriota</taxon>
        <taxon>Stenosarchaea group</taxon>
        <taxon>Halobacteria</taxon>
        <taxon>Halobacteriales</taxon>
        <taxon>Haloferacaceae</taxon>
        <taxon>Halobium</taxon>
    </lineage>
</organism>
<gene>
    <name evidence="3" type="ORF">ACFO0N_11840</name>
</gene>
<evidence type="ECO:0000313" key="4">
    <source>
        <dbReference type="Proteomes" id="UP001595921"/>
    </source>
</evidence>